<dbReference type="PROSITE" id="PS50181">
    <property type="entry name" value="FBOX"/>
    <property type="match status" value="1"/>
</dbReference>
<evidence type="ECO:0000313" key="2">
    <source>
        <dbReference type="EMBL" id="TDL20078.1"/>
    </source>
</evidence>
<dbReference type="Gene3D" id="3.80.10.10">
    <property type="entry name" value="Ribonuclease Inhibitor"/>
    <property type="match status" value="1"/>
</dbReference>
<dbReference type="Proteomes" id="UP000294933">
    <property type="component" value="Unassembled WGS sequence"/>
</dbReference>
<dbReference type="AlphaFoldDB" id="A0A4Y7PYJ2"/>
<dbReference type="VEuPathDB" id="FungiDB:BD410DRAFT_391075"/>
<name>A0A4Y7PYJ2_9AGAM</name>
<dbReference type="InterPro" id="IPR032675">
    <property type="entry name" value="LRR_dom_sf"/>
</dbReference>
<dbReference type="OrthoDB" id="2269034at2759"/>
<evidence type="ECO:0000259" key="1">
    <source>
        <dbReference type="PROSITE" id="PS50181"/>
    </source>
</evidence>
<dbReference type="Gene3D" id="1.20.1280.50">
    <property type="match status" value="1"/>
</dbReference>
<accession>A0A4Y7PYJ2</accession>
<dbReference type="EMBL" id="ML170191">
    <property type="protein sequence ID" value="TDL20078.1"/>
    <property type="molecule type" value="Genomic_DNA"/>
</dbReference>
<keyword evidence="3" id="KW-1185">Reference proteome</keyword>
<dbReference type="InterPro" id="IPR001810">
    <property type="entry name" value="F-box_dom"/>
</dbReference>
<feature type="domain" description="F-box" evidence="1">
    <location>
        <begin position="18"/>
        <end position="74"/>
    </location>
</feature>
<sequence length="472" mass="54034">MRNSAQMSQGANIDIADCFPIHNLPPEILGEIFHLCIERSLPRPVITEAPLKLGRICRYWRKLVLSDPSLWCRLSLRRDTAERNVSLDLEILDEWLVRSQRAPLWLSMRYSATPSAYHEIDRVIAKIIPHYYRWQYLELRIPTACLSPIISTLSECPTIVKFLRLAATSPDRTGDGPLNIDLSRQSYLTDLTMYDTRLQLVKNHGAMHTIRTLKLECPTVHDYFKCLDLCPSVEEVRLSFDVLIDFRPSIHPSIHTLPSIRTLALAAYTFGYDGTMDDIGLFIECLQLPGLYELELGPGTFTRHSEQWTYLSELLERSGHPPLKSLKIRIPIPLDEFCACLRKAPGLEVLRAPSILFVNPTLDTLTRRLHPDQPFVCPQLRRVELDYCNPVACEATAELVLRRWCGTEMDADPSDCSISTVVLKIFRDNKVDPFLYYPGIRQCIKDGLLVTSCDRQGHKTVYTYDHSKFSSE</sequence>
<protein>
    <recommendedName>
        <fullName evidence="1">F-box domain-containing protein</fullName>
    </recommendedName>
</protein>
<evidence type="ECO:0000313" key="3">
    <source>
        <dbReference type="Proteomes" id="UP000294933"/>
    </source>
</evidence>
<dbReference type="SUPFAM" id="SSF52047">
    <property type="entry name" value="RNI-like"/>
    <property type="match status" value="1"/>
</dbReference>
<organism evidence="2 3">
    <name type="scientific">Rickenella mellea</name>
    <dbReference type="NCBI Taxonomy" id="50990"/>
    <lineage>
        <taxon>Eukaryota</taxon>
        <taxon>Fungi</taxon>
        <taxon>Dikarya</taxon>
        <taxon>Basidiomycota</taxon>
        <taxon>Agaricomycotina</taxon>
        <taxon>Agaricomycetes</taxon>
        <taxon>Hymenochaetales</taxon>
        <taxon>Rickenellaceae</taxon>
        <taxon>Rickenella</taxon>
    </lineage>
</organism>
<proteinExistence type="predicted"/>
<dbReference type="STRING" id="50990.A0A4Y7PYJ2"/>
<reference evidence="2 3" key="1">
    <citation type="submission" date="2018-06" db="EMBL/GenBank/DDBJ databases">
        <title>A transcriptomic atlas of mushroom development highlights an independent origin of complex multicellularity.</title>
        <authorList>
            <consortium name="DOE Joint Genome Institute"/>
            <person name="Krizsan K."/>
            <person name="Almasi E."/>
            <person name="Merenyi Z."/>
            <person name="Sahu N."/>
            <person name="Viragh M."/>
            <person name="Koszo T."/>
            <person name="Mondo S."/>
            <person name="Kiss B."/>
            <person name="Balint B."/>
            <person name="Kues U."/>
            <person name="Barry K."/>
            <person name="Hegedus J.C."/>
            <person name="Henrissat B."/>
            <person name="Johnson J."/>
            <person name="Lipzen A."/>
            <person name="Ohm R."/>
            <person name="Nagy I."/>
            <person name="Pangilinan J."/>
            <person name="Yan J."/>
            <person name="Xiong Y."/>
            <person name="Grigoriev I.V."/>
            <person name="Hibbett D.S."/>
            <person name="Nagy L.G."/>
        </authorList>
    </citation>
    <scope>NUCLEOTIDE SEQUENCE [LARGE SCALE GENOMIC DNA]</scope>
    <source>
        <strain evidence="2 3">SZMC22713</strain>
    </source>
</reference>
<gene>
    <name evidence="2" type="ORF">BD410DRAFT_391075</name>
</gene>